<accession>A0A6C1B400</accession>
<name>A0A6C1B400_9RHOO</name>
<protein>
    <submittedName>
        <fullName evidence="2">DUF4381 domain-containing protein</fullName>
    </submittedName>
</protein>
<evidence type="ECO:0000313" key="2">
    <source>
        <dbReference type="EMBL" id="QID16924.1"/>
    </source>
</evidence>
<sequence length="161" mass="17445">MGGVTPDWLAQLAPAHAPPPVSAWPPAPGWIALAILLLLLVVALWRGWRHPARRLRRQALAELRRIEAENLDGTALARALAQLLRRYAIARFGREAIAGLTGPAWLAFLAAHGGAPLDGEAGDTLMRRAWGGSGPDTDPRWLAGTRGFLRGRARRHEGRPS</sequence>
<dbReference type="Pfam" id="PF14316">
    <property type="entry name" value="DUF4381"/>
    <property type="match status" value="1"/>
</dbReference>
<dbReference type="InterPro" id="IPR025489">
    <property type="entry name" value="DUF4381"/>
</dbReference>
<organism evidence="2 3">
    <name type="scientific">Nitrogeniibacter mangrovi</name>
    <dbReference type="NCBI Taxonomy" id="2016596"/>
    <lineage>
        <taxon>Bacteria</taxon>
        <taxon>Pseudomonadati</taxon>
        <taxon>Pseudomonadota</taxon>
        <taxon>Betaproteobacteria</taxon>
        <taxon>Rhodocyclales</taxon>
        <taxon>Zoogloeaceae</taxon>
        <taxon>Nitrogeniibacter</taxon>
    </lineage>
</organism>
<proteinExistence type="predicted"/>
<dbReference type="RefSeq" id="WP_173764092.1">
    <property type="nucleotide sequence ID" value="NZ_CP048836.1"/>
</dbReference>
<gene>
    <name evidence="2" type="ORF">G3580_04280</name>
</gene>
<evidence type="ECO:0000256" key="1">
    <source>
        <dbReference type="SAM" id="Phobius"/>
    </source>
</evidence>
<keyword evidence="1" id="KW-0812">Transmembrane</keyword>
<dbReference type="AlphaFoldDB" id="A0A6C1B400"/>
<reference evidence="2 3" key="1">
    <citation type="submission" date="2020-02" db="EMBL/GenBank/DDBJ databases">
        <title>Nitrogenibacter mangrovi gen. nov., sp. nov. isolated from mangrove sediment, a denitrifying betaproteobacterium.</title>
        <authorList>
            <person name="Liao H."/>
            <person name="Tian Y."/>
        </authorList>
    </citation>
    <scope>NUCLEOTIDE SEQUENCE [LARGE SCALE GENOMIC DNA]</scope>
    <source>
        <strain evidence="2 3">M9-3-2</strain>
    </source>
</reference>
<evidence type="ECO:0000313" key="3">
    <source>
        <dbReference type="Proteomes" id="UP000501991"/>
    </source>
</evidence>
<keyword evidence="1" id="KW-1133">Transmembrane helix</keyword>
<dbReference type="Proteomes" id="UP000501991">
    <property type="component" value="Chromosome"/>
</dbReference>
<keyword evidence="1" id="KW-0472">Membrane</keyword>
<dbReference type="KEGG" id="azq:G3580_04280"/>
<keyword evidence="3" id="KW-1185">Reference proteome</keyword>
<dbReference type="EMBL" id="CP048836">
    <property type="protein sequence ID" value="QID16924.1"/>
    <property type="molecule type" value="Genomic_DNA"/>
</dbReference>
<feature type="transmembrane region" description="Helical" evidence="1">
    <location>
        <begin position="29"/>
        <end position="48"/>
    </location>
</feature>